<dbReference type="EMBL" id="JAUSUR010000001">
    <property type="protein sequence ID" value="MDQ0359884.1"/>
    <property type="molecule type" value="Genomic_DNA"/>
</dbReference>
<gene>
    <name evidence="6" type="ORF">J2S15_000615</name>
</gene>
<comment type="caution">
    <text evidence="6">The sequence shown here is derived from an EMBL/GenBank/DDBJ whole genome shotgun (WGS) entry which is preliminary data.</text>
</comment>
<feature type="domain" description="SIS" evidence="5">
    <location>
        <begin position="124"/>
        <end position="264"/>
    </location>
</feature>
<dbReference type="RefSeq" id="WP_307405371.1">
    <property type="nucleotide sequence ID" value="NZ_JAUSUR010000001.1"/>
</dbReference>
<accession>A0ABU0DZE9</accession>
<dbReference type="PANTHER" id="PTHR30514:SF1">
    <property type="entry name" value="HTH-TYPE TRANSCRIPTIONAL REGULATOR HEXR-RELATED"/>
    <property type="match status" value="1"/>
</dbReference>
<evidence type="ECO:0000313" key="7">
    <source>
        <dbReference type="Proteomes" id="UP001230220"/>
    </source>
</evidence>
<dbReference type="InterPro" id="IPR036388">
    <property type="entry name" value="WH-like_DNA-bd_sf"/>
</dbReference>
<feature type="domain" description="HTH rpiR-type" evidence="4">
    <location>
        <begin position="4"/>
        <end position="80"/>
    </location>
</feature>
<keyword evidence="3" id="KW-0804">Transcription</keyword>
<evidence type="ECO:0000259" key="5">
    <source>
        <dbReference type="PROSITE" id="PS51464"/>
    </source>
</evidence>
<reference evidence="6 7" key="1">
    <citation type="submission" date="2023-07" db="EMBL/GenBank/DDBJ databases">
        <title>Genomic Encyclopedia of Type Strains, Phase IV (KMG-IV): sequencing the most valuable type-strain genomes for metagenomic binning, comparative biology and taxonomic classification.</title>
        <authorList>
            <person name="Goeker M."/>
        </authorList>
    </citation>
    <scope>NUCLEOTIDE SEQUENCE [LARGE SCALE GENOMIC DNA]</scope>
    <source>
        <strain evidence="6 7">DSM 16784</strain>
    </source>
</reference>
<sequence>MQTQSIRLKIKSIYRDLSKTEKLIADYVLEDPGKTARSTINQISNDLNIADSTFFQFTRTLGYSGFKDFKLALLMEEHDPAISIHEHIQKSDDEMTMADKVFDSTVQSILDTKKLLDSASLKKAATFLSNANTVSFFGIAGSGLVAGDAYHKFLRSPIKGQHNFDYHIQLMMASLLTKEDCALLISHTGLTKEAIEIAKIVKERGAKLILITSYSKSPLAKMADVLFISAAEETEYRSEALASRISQMAIIDALLVILMFQNEDKANASLDKVRSVIKKAKGA</sequence>
<keyword evidence="1" id="KW-0805">Transcription regulation</keyword>
<dbReference type="InterPro" id="IPR000281">
    <property type="entry name" value="HTH_RpiR"/>
</dbReference>
<dbReference type="InterPro" id="IPR035472">
    <property type="entry name" value="RpiR-like_SIS"/>
</dbReference>
<dbReference type="Gene3D" id="1.10.10.10">
    <property type="entry name" value="Winged helix-like DNA-binding domain superfamily/Winged helix DNA-binding domain"/>
    <property type="match status" value="1"/>
</dbReference>
<evidence type="ECO:0000256" key="1">
    <source>
        <dbReference type="ARBA" id="ARBA00023015"/>
    </source>
</evidence>
<dbReference type="InterPro" id="IPR001347">
    <property type="entry name" value="SIS_dom"/>
</dbReference>
<evidence type="ECO:0000256" key="2">
    <source>
        <dbReference type="ARBA" id="ARBA00023125"/>
    </source>
</evidence>
<dbReference type="Pfam" id="PF01380">
    <property type="entry name" value="SIS"/>
    <property type="match status" value="1"/>
</dbReference>
<dbReference type="Gene3D" id="3.40.50.10490">
    <property type="entry name" value="Glucose-6-phosphate isomerase like protein, domain 1"/>
    <property type="match status" value="1"/>
</dbReference>
<dbReference type="PANTHER" id="PTHR30514">
    <property type="entry name" value="GLUCOKINASE"/>
    <property type="match status" value="1"/>
</dbReference>
<protein>
    <submittedName>
        <fullName evidence="6">DNA-binding MurR/RpiR family transcriptional regulator</fullName>
    </submittedName>
</protein>
<dbReference type="PROSITE" id="PS51464">
    <property type="entry name" value="SIS"/>
    <property type="match status" value="1"/>
</dbReference>
<organism evidence="6 7">
    <name type="scientific">Breznakia pachnodae</name>
    <dbReference type="NCBI Taxonomy" id="265178"/>
    <lineage>
        <taxon>Bacteria</taxon>
        <taxon>Bacillati</taxon>
        <taxon>Bacillota</taxon>
        <taxon>Erysipelotrichia</taxon>
        <taxon>Erysipelotrichales</taxon>
        <taxon>Erysipelotrichaceae</taxon>
        <taxon>Breznakia</taxon>
    </lineage>
</organism>
<dbReference type="CDD" id="cd05013">
    <property type="entry name" value="SIS_RpiR"/>
    <property type="match status" value="1"/>
</dbReference>
<keyword evidence="2 6" id="KW-0238">DNA-binding</keyword>
<keyword evidence="7" id="KW-1185">Reference proteome</keyword>
<dbReference type="Proteomes" id="UP001230220">
    <property type="component" value="Unassembled WGS sequence"/>
</dbReference>
<evidence type="ECO:0000259" key="4">
    <source>
        <dbReference type="PROSITE" id="PS51071"/>
    </source>
</evidence>
<proteinExistence type="predicted"/>
<evidence type="ECO:0000256" key="3">
    <source>
        <dbReference type="ARBA" id="ARBA00023163"/>
    </source>
</evidence>
<dbReference type="Pfam" id="PF01418">
    <property type="entry name" value="HTH_6"/>
    <property type="match status" value="1"/>
</dbReference>
<dbReference type="InterPro" id="IPR009057">
    <property type="entry name" value="Homeodomain-like_sf"/>
</dbReference>
<name>A0ABU0DZE9_9FIRM</name>
<dbReference type="InterPro" id="IPR047640">
    <property type="entry name" value="RpiR-like"/>
</dbReference>
<dbReference type="SUPFAM" id="SSF53697">
    <property type="entry name" value="SIS domain"/>
    <property type="match status" value="1"/>
</dbReference>
<dbReference type="PROSITE" id="PS51071">
    <property type="entry name" value="HTH_RPIR"/>
    <property type="match status" value="1"/>
</dbReference>
<dbReference type="InterPro" id="IPR046348">
    <property type="entry name" value="SIS_dom_sf"/>
</dbReference>
<dbReference type="SUPFAM" id="SSF46689">
    <property type="entry name" value="Homeodomain-like"/>
    <property type="match status" value="1"/>
</dbReference>
<dbReference type="GO" id="GO:0003677">
    <property type="term" value="F:DNA binding"/>
    <property type="evidence" value="ECO:0007669"/>
    <property type="project" value="UniProtKB-KW"/>
</dbReference>
<evidence type="ECO:0000313" key="6">
    <source>
        <dbReference type="EMBL" id="MDQ0359884.1"/>
    </source>
</evidence>